<evidence type="ECO:0000313" key="2">
    <source>
        <dbReference type="Proteomes" id="UP001348817"/>
    </source>
</evidence>
<name>A0AAU9CIF4_9BACT</name>
<evidence type="ECO:0000313" key="1">
    <source>
        <dbReference type="EMBL" id="BDD07773.1"/>
    </source>
</evidence>
<dbReference type="KEGG" id="fax:FUAX_02050"/>
<proteinExistence type="predicted"/>
<dbReference type="Proteomes" id="UP001348817">
    <property type="component" value="Chromosome"/>
</dbReference>
<dbReference type="AlphaFoldDB" id="A0AAU9CIF4"/>
<accession>A0AAU9CIF4</accession>
<sequence length="30" mass="3454">MCYMFVFLPAQISKNYRLASFVASDGSFLF</sequence>
<reference evidence="1 2" key="1">
    <citation type="submission" date="2021-12" db="EMBL/GenBank/DDBJ databases">
        <title>Genome sequencing of bacteria with rrn-lacking chromosome and rrn-plasmid.</title>
        <authorList>
            <person name="Anda M."/>
            <person name="Iwasaki W."/>
        </authorList>
    </citation>
    <scope>NUCLEOTIDE SEQUENCE [LARGE SCALE GENOMIC DNA]</scope>
    <source>
        <strain evidence="1 2">DSM 100852</strain>
    </source>
</reference>
<organism evidence="1 2">
    <name type="scientific">Fulvitalea axinellae</name>
    <dbReference type="NCBI Taxonomy" id="1182444"/>
    <lineage>
        <taxon>Bacteria</taxon>
        <taxon>Pseudomonadati</taxon>
        <taxon>Bacteroidota</taxon>
        <taxon>Cytophagia</taxon>
        <taxon>Cytophagales</taxon>
        <taxon>Persicobacteraceae</taxon>
        <taxon>Fulvitalea</taxon>
    </lineage>
</organism>
<dbReference type="EMBL" id="AP025314">
    <property type="protein sequence ID" value="BDD07773.1"/>
    <property type="molecule type" value="Genomic_DNA"/>
</dbReference>
<keyword evidence="2" id="KW-1185">Reference proteome</keyword>
<protein>
    <submittedName>
        <fullName evidence="1">Uncharacterized protein</fullName>
    </submittedName>
</protein>
<gene>
    <name evidence="1" type="ORF">FUAX_02050</name>
</gene>